<dbReference type="OrthoDB" id="5880273at2"/>
<comment type="caution">
    <text evidence="1">The sequence shown here is derived from an EMBL/GenBank/DDBJ whole genome shotgun (WGS) entry which is preliminary data.</text>
</comment>
<accession>A0A2T3J5U7</accession>
<protein>
    <submittedName>
        <fullName evidence="1">Uncharacterized protein</fullName>
    </submittedName>
</protein>
<evidence type="ECO:0000313" key="2">
    <source>
        <dbReference type="Proteomes" id="UP000240987"/>
    </source>
</evidence>
<dbReference type="EMBL" id="PYMJ01000076">
    <property type="protein sequence ID" value="PSU41890.1"/>
    <property type="molecule type" value="Genomic_DNA"/>
</dbReference>
<gene>
    <name evidence="1" type="ORF">C9J12_29380</name>
</gene>
<dbReference type="RefSeq" id="WP_107246913.1">
    <property type="nucleotide sequence ID" value="NZ_PYMJ01000076.1"/>
</dbReference>
<name>A0A2T3J5U7_9GAMM</name>
<sequence length="74" mass="8111">MATKNLSNAITALRTQVRARHGADKQALSIASQAVKEQAPFTQMIQQALIGNKDGKTLSNITAQWVNQQHKPKD</sequence>
<dbReference type="AlphaFoldDB" id="A0A2T3J5U7"/>
<keyword evidence="2" id="KW-1185">Reference proteome</keyword>
<dbReference type="Proteomes" id="UP000240987">
    <property type="component" value="Unassembled WGS sequence"/>
</dbReference>
<evidence type="ECO:0000313" key="1">
    <source>
        <dbReference type="EMBL" id="PSU41890.1"/>
    </source>
</evidence>
<reference evidence="1 2" key="1">
    <citation type="submission" date="2018-01" db="EMBL/GenBank/DDBJ databases">
        <title>Whole genome sequencing of Histamine producing bacteria.</title>
        <authorList>
            <person name="Butler K."/>
        </authorList>
    </citation>
    <scope>NUCLEOTIDE SEQUENCE [LARGE SCALE GENOMIC DNA]</scope>
    <source>
        <strain evidence="1 2">JCM 12947</strain>
    </source>
</reference>
<proteinExistence type="predicted"/>
<organism evidence="1 2">
    <name type="scientific">Photobacterium frigidiphilum</name>
    <dbReference type="NCBI Taxonomy" id="264736"/>
    <lineage>
        <taxon>Bacteria</taxon>
        <taxon>Pseudomonadati</taxon>
        <taxon>Pseudomonadota</taxon>
        <taxon>Gammaproteobacteria</taxon>
        <taxon>Vibrionales</taxon>
        <taxon>Vibrionaceae</taxon>
        <taxon>Photobacterium</taxon>
    </lineage>
</organism>